<dbReference type="AlphaFoldDB" id="A0A1T2KUM3"/>
<comment type="caution">
    <text evidence="3">The sequence shown here is derived from an EMBL/GenBank/DDBJ whole genome shotgun (WGS) entry which is preliminary data.</text>
</comment>
<reference evidence="3 4" key="1">
    <citation type="submission" date="2016-11" db="EMBL/GenBank/DDBJ databases">
        <title>Mixed transmission modes and dynamic genome evolution in an obligate animal-bacterial symbiosis.</title>
        <authorList>
            <person name="Russell S.L."/>
            <person name="Corbett-Detig R.B."/>
            <person name="Cavanaugh C.M."/>
        </authorList>
    </citation>
    <scope>NUCLEOTIDE SEQUENCE [LARGE SCALE GENOMIC DNA]</scope>
    <source>
        <strain evidence="3">Se-Cadez</strain>
    </source>
</reference>
<comment type="similarity">
    <text evidence="1">Belongs to the ComF/GntX family.</text>
</comment>
<evidence type="ECO:0000256" key="1">
    <source>
        <dbReference type="ARBA" id="ARBA00008007"/>
    </source>
</evidence>
<dbReference type="CDD" id="cd06223">
    <property type="entry name" value="PRTases_typeI"/>
    <property type="match status" value="1"/>
</dbReference>
<dbReference type="Proteomes" id="UP000190896">
    <property type="component" value="Unassembled WGS sequence"/>
</dbReference>
<evidence type="ECO:0000313" key="3">
    <source>
        <dbReference type="EMBL" id="OOZ36559.1"/>
    </source>
</evidence>
<gene>
    <name evidence="3" type="ORF">BOW51_06580</name>
</gene>
<dbReference type="PANTHER" id="PTHR47505">
    <property type="entry name" value="DNA UTILIZATION PROTEIN YHGH"/>
    <property type="match status" value="1"/>
</dbReference>
<evidence type="ECO:0000259" key="2">
    <source>
        <dbReference type="Pfam" id="PF18912"/>
    </source>
</evidence>
<accession>A0A1T2KUM3</accession>
<dbReference type="Gene3D" id="3.40.50.2020">
    <property type="match status" value="1"/>
</dbReference>
<dbReference type="InterPro" id="IPR000836">
    <property type="entry name" value="PRTase_dom"/>
</dbReference>
<dbReference type="InterPro" id="IPR044005">
    <property type="entry name" value="DZR_2"/>
</dbReference>
<evidence type="ECO:0000313" key="4">
    <source>
        <dbReference type="Proteomes" id="UP000190896"/>
    </source>
</evidence>
<name>A0A1T2KUM3_9GAMM</name>
<dbReference type="InterPro" id="IPR051910">
    <property type="entry name" value="ComF/GntX_DNA_util-trans"/>
</dbReference>
<protein>
    <recommendedName>
        <fullName evidence="2">Double zinc ribbon domain-containing protein</fullName>
    </recommendedName>
</protein>
<dbReference type="EMBL" id="MPRJ01000034">
    <property type="protein sequence ID" value="OOZ36559.1"/>
    <property type="molecule type" value="Genomic_DNA"/>
</dbReference>
<dbReference type="SUPFAM" id="SSF53271">
    <property type="entry name" value="PRTase-like"/>
    <property type="match status" value="1"/>
</dbReference>
<dbReference type="PANTHER" id="PTHR47505:SF1">
    <property type="entry name" value="DNA UTILIZATION PROTEIN YHGH"/>
    <property type="match status" value="1"/>
</dbReference>
<sequence>MVNSCLCFIQFHCFPPKCLLCGAPGETHTDLCQGCIDDLIRNYIACPHCAAPLPAGTKPGTICGNCQQHEPLIHSTLSPYLFAGPMSKLIGHFKFNEELQYGALLSRLLQKEIESLQPEMPELLIPVPLHPSRLKERGFNQALELARPLAKTFDIQLDLDTLHRTRATPHQIGLQRKERIKNVRGAFEMRGGIKADHVALVDDVITTGSTLRERAGVLRKSGVSQVDVWSIARTPSS</sequence>
<feature type="domain" description="Double zinc ribbon" evidence="2">
    <location>
        <begin position="14"/>
        <end position="67"/>
    </location>
</feature>
<dbReference type="Pfam" id="PF18912">
    <property type="entry name" value="DZR_2"/>
    <property type="match status" value="1"/>
</dbReference>
<dbReference type="InterPro" id="IPR029057">
    <property type="entry name" value="PRTase-like"/>
</dbReference>
<dbReference type="OrthoDB" id="9793412at2"/>
<keyword evidence="4" id="KW-1185">Reference proteome</keyword>
<organism evidence="3 4">
    <name type="scientific">Solemya velesiana gill symbiont</name>
    <dbReference type="NCBI Taxonomy" id="1918948"/>
    <lineage>
        <taxon>Bacteria</taxon>
        <taxon>Pseudomonadati</taxon>
        <taxon>Pseudomonadota</taxon>
        <taxon>Gammaproteobacteria</taxon>
        <taxon>sulfur-oxidizing symbionts</taxon>
    </lineage>
</organism>
<proteinExistence type="inferred from homology"/>